<evidence type="ECO:0000313" key="1">
    <source>
        <dbReference type="EMBL" id="NFV26383.1"/>
    </source>
</evidence>
<proteinExistence type="predicted"/>
<sequence>MKKKALVCLLIIVIVLVVVSVNKINLKTKEEQFSYKLEYVKSLKDIDESLPTVIFFKGLINEKESLEYEIMLKDLKEECNFNLVHVSLDYITNEEQENLINEYKIIEVPTIVLKDKNQIDIATYNHITYEKLQELINNLD</sequence>
<evidence type="ECO:0000313" key="2">
    <source>
        <dbReference type="Proteomes" id="UP000486903"/>
    </source>
</evidence>
<dbReference type="AlphaFoldDB" id="A0A6B4JP42"/>
<reference evidence="1 2" key="1">
    <citation type="submission" date="2019-04" db="EMBL/GenBank/DDBJ databases">
        <title>Genome sequencing of Clostridium botulinum Groups I-IV and Clostridium butyricum.</title>
        <authorList>
            <person name="Brunt J."/>
            <person name="Van Vliet A.H.M."/>
            <person name="Stringer S.C."/>
            <person name="Carter A.T."/>
            <person name="Peck M.W."/>
        </authorList>
    </citation>
    <scope>NUCLEOTIDE SEQUENCE [LARGE SCALE GENOMIC DNA]</scope>
    <source>
        <strain evidence="1 2">BL81</strain>
    </source>
</reference>
<dbReference type="EMBL" id="SXFB01000005">
    <property type="protein sequence ID" value="NFV26383.1"/>
    <property type="molecule type" value="Genomic_DNA"/>
</dbReference>
<name>A0A6B4JP42_CLOBO</name>
<protein>
    <submittedName>
        <fullName evidence="1">Viral A-type inclusion protein</fullName>
    </submittedName>
</protein>
<comment type="caution">
    <text evidence="1">The sequence shown here is derived from an EMBL/GenBank/DDBJ whole genome shotgun (WGS) entry which is preliminary data.</text>
</comment>
<dbReference type="RefSeq" id="WP_003369900.1">
    <property type="nucleotide sequence ID" value="NZ_JACBBA010000006.1"/>
</dbReference>
<dbReference type="SUPFAM" id="SSF52833">
    <property type="entry name" value="Thioredoxin-like"/>
    <property type="match status" value="1"/>
</dbReference>
<organism evidence="1 2">
    <name type="scientific">Clostridium botulinum</name>
    <dbReference type="NCBI Taxonomy" id="1491"/>
    <lineage>
        <taxon>Bacteria</taxon>
        <taxon>Bacillati</taxon>
        <taxon>Bacillota</taxon>
        <taxon>Clostridia</taxon>
        <taxon>Eubacteriales</taxon>
        <taxon>Clostridiaceae</taxon>
        <taxon>Clostridium</taxon>
    </lineage>
</organism>
<dbReference type="Gene3D" id="3.40.30.10">
    <property type="entry name" value="Glutaredoxin"/>
    <property type="match status" value="1"/>
</dbReference>
<dbReference type="Proteomes" id="UP000486903">
    <property type="component" value="Unassembled WGS sequence"/>
</dbReference>
<dbReference type="InterPro" id="IPR036249">
    <property type="entry name" value="Thioredoxin-like_sf"/>
</dbReference>
<accession>A0A6B4JP42</accession>
<gene>
    <name evidence="1" type="ORF">FDG31_09380</name>
</gene>